<dbReference type="AlphaFoldDB" id="A0A7J9L975"/>
<accession>A0A7J9L975</accession>
<dbReference type="EMBL" id="JABFAF010000005">
    <property type="protein sequence ID" value="MBA0855233.1"/>
    <property type="molecule type" value="Genomic_DNA"/>
</dbReference>
<comment type="caution">
    <text evidence="1">The sequence shown here is derived from an EMBL/GenBank/DDBJ whole genome shotgun (WGS) entry which is preliminary data.</text>
</comment>
<proteinExistence type="predicted"/>
<name>A0A7J9L975_GOSSC</name>
<organism evidence="1 2">
    <name type="scientific">Gossypium schwendimanii</name>
    <name type="common">Cotton</name>
    <dbReference type="NCBI Taxonomy" id="34291"/>
    <lineage>
        <taxon>Eukaryota</taxon>
        <taxon>Viridiplantae</taxon>
        <taxon>Streptophyta</taxon>
        <taxon>Embryophyta</taxon>
        <taxon>Tracheophyta</taxon>
        <taxon>Spermatophyta</taxon>
        <taxon>Magnoliopsida</taxon>
        <taxon>eudicotyledons</taxon>
        <taxon>Gunneridae</taxon>
        <taxon>Pentapetalae</taxon>
        <taxon>rosids</taxon>
        <taxon>malvids</taxon>
        <taxon>Malvales</taxon>
        <taxon>Malvaceae</taxon>
        <taxon>Malvoideae</taxon>
        <taxon>Gossypium</taxon>
    </lineage>
</organism>
<keyword evidence="2" id="KW-1185">Reference proteome</keyword>
<evidence type="ECO:0000313" key="2">
    <source>
        <dbReference type="Proteomes" id="UP000593576"/>
    </source>
</evidence>
<dbReference type="Proteomes" id="UP000593576">
    <property type="component" value="Unassembled WGS sequence"/>
</dbReference>
<sequence length="46" mass="5076">MDTPEEDRLAAKYIENITIPSALIEKNFGEILKKAISGFQGCCTDT</sequence>
<protein>
    <submittedName>
        <fullName evidence="1">Uncharacterized protein</fullName>
    </submittedName>
</protein>
<gene>
    <name evidence="1" type="ORF">Goshw_010956</name>
</gene>
<dbReference type="OrthoDB" id="10045365at2759"/>
<dbReference type="Gene3D" id="3.50.30.30">
    <property type="match status" value="1"/>
</dbReference>
<evidence type="ECO:0000313" key="1">
    <source>
        <dbReference type="EMBL" id="MBA0855233.1"/>
    </source>
</evidence>
<reference evidence="1 2" key="1">
    <citation type="journal article" date="2019" name="Genome Biol. Evol.">
        <title>Insights into the evolution of the New World diploid cottons (Gossypium, subgenus Houzingenia) based on genome sequencing.</title>
        <authorList>
            <person name="Grover C.E."/>
            <person name="Arick M.A. 2nd"/>
            <person name="Thrash A."/>
            <person name="Conover J.L."/>
            <person name="Sanders W.S."/>
            <person name="Peterson D.G."/>
            <person name="Frelichowski J.E."/>
            <person name="Scheffler J.A."/>
            <person name="Scheffler B.E."/>
            <person name="Wendel J.F."/>
        </authorList>
    </citation>
    <scope>NUCLEOTIDE SEQUENCE [LARGE SCALE GENOMIC DNA]</scope>
    <source>
        <strain evidence="1">1</strain>
        <tissue evidence="1">Leaf</tissue>
    </source>
</reference>